<dbReference type="RefSeq" id="WP_148339357.1">
    <property type="nucleotide sequence ID" value="NZ_LR699119.1"/>
</dbReference>
<dbReference type="InterPro" id="IPR023395">
    <property type="entry name" value="MCP_dom_sf"/>
</dbReference>
<keyword evidence="5" id="KW-0677">Repeat</keyword>
<keyword evidence="3" id="KW-0813">Transport</keyword>
<comment type="similarity">
    <text evidence="2">Belongs to the mitochondrial carrier (TC 2.A.29) family.</text>
</comment>
<evidence type="ECO:0000313" key="10">
    <source>
        <dbReference type="Proteomes" id="UP000324194"/>
    </source>
</evidence>
<evidence type="ECO:0000256" key="7">
    <source>
        <dbReference type="ARBA" id="ARBA00023136"/>
    </source>
</evidence>
<sequence length="286" mass="31385">MSNTRRSSESSIPLAAKASEKGFFHYYMKAIFTGLMVGPVSSTLTFPVDKIAFAYQTMHGHASPSFSLALSTAFRKPFSGYFPGIVNASLKNIFMFPAKAFFEQRLQEINPDSAFNPKLAGFFAGILTVYVTSPVSVIKALRYNNQPVSQIRELDWKALFRRVHSTALRDGVQFGAFFGMLPIISSVVPNPLLAGSLAGFFGAIFSNPLSVIANNQKLNGSRLIPEAVSLCREGGLARFYRGFFKTTALRMGIQGAATGVVIEAAEKIYDHMKQHQESKGMKVKRS</sequence>
<dbReference type="KEGG" id="asip:AQUSIP_14160"/>
<feature type="transmembrane region" description="Helical" evidence="8">
    <location>
        <begin position="171"/>
        <end position="188"/>
    </location>
</feature>
<dbReference type="Gene3D" id="1.50.40.10">
    <property type="entry name" value="Mitochondrial carrier domain"/>
    <property type="match status" value="1"/>
</dbReference>
<keyword evidence="7 8" id="KW-0472">Membrane</keyword>
<evidence type="ECO:0000256" key="5">
    <source>
        <dbReference type="ARBA" id="ARBA00022737"/>
    </source>
</evidence>
<evidence type="ECO:0000256" key="8">
    <source>
        <dbReference type="SAM" id="Phobius"/>
    </source>
</evidence>
<reference evidence="9 10" key="1">
    <citation type="submission" date="2019-08" db="EMBL/GenBank/DDBJ databases">
        <authorList>
            <person name="Guy L."/>
        </authorList>
    </citation>
    <scope>NUCLEOTIDE SEQUENCE [LARGE SCALE GENOMIC DNA]</scope>
    <source>
        <strain evidence="9 10">SGT-108</strain>
    </source>
</reference>
<keyword evidence="6 8" id="KW-1133">Transmembrane helix</keyword>
<dbReference type="AlphaFoldDB" id="A0A5E4PID0"/>
<organism evidence="9 10">
    <name type="scientific">Aquicella siphonis</name>
    <dbReference type="NCBI Taxonomy" id="254247"/>
    <lineage>
        <taxon>Bacteria</taxon>
        <taxon>Pseudomonadati</taxon>
        <taxon>Pseudomonadota</taxon>
        <taxon>Gammaproteobacteria</taxon>
        <taxon>Legionellales</taxon>
        <taxon>Coxiellaceae</taxon>
        <taxon>Aquicella</taxon>
    </lineage>
</organism>
<dbReference type="GO" id="GO:0016020">
    <property type="term" value="C:membrane"/>
    <property type="evidence" value="ECO:0007669"/>
    <property type="project" value="UniProtKB-SubCell"/>
</dbReference>
<dbReference type="GO" id="GO:0022857">
    <property type="term" value="F:transmembrane transporter activity"/>
    <property type="evidence" value="ECO:0007669"/>
    <property type="project" value="TreeGrafter"/>
</dbReference>
<feature type="transmembrane region" description="Helical" evidence="8">
    <location>
        <begin position="194"/>
        <end position="213"/>
    </location>
</feature>
<gene>
    <name evidence="9" type="ORF">AQUSIP_14160</name>
</gene>
<keyword evidence="10" id="KW-1185">Reference proteome</keyword>
<evidence type="ECO:0000256" key="2">
    <source>
        <dbReference type="ARBA" id="ARBA00006375"/>
    </source>
</evidence>
<dbReference type="Proteomes" id="UP000324194">
    <property type="component" value="Chromosome 1"/>
</dbReference>
<accession>A0A5E4PID0</accession>
<evidence type="ECO:0000313" key="9">
    <source>
        <dbReference type="EMBL" id="VVC76111.1"/>
    </source>
</evidence>
<dbReference type="EMBL" id="LR699119">
    <property type="protein sequence ID" value="VVC76111.1"/>
    <property type="molecule type" value="Genomic_DNA"/>
</dbReference>
<protein>
    <recommendedName>
        <fullName evidence="11">Mitochondrial carrier protein</fullName>
    </recommendedName>
</protein>
<dbReference type="InterPro" id="IPR050567">
    <property type="entry name" value="Mitochondrial_Carrier"/>
</dbReference>
<evidence type="ECO:0000256" key="3">
    <source>
        <dbReference type="ARBA" id="ARBA00022448"/>
    </source>
</evidence>
<dbReference type="SUPFAM" id="SSF103506">
    <property type="entry name" value="Mitochondrial carrier"/>
    <property type="match status" value="1"/>
</dbReference>
<dbReference type="OrthoDB" id="5647561at2"/>
<evidence type="ECO:0000256" key="6">
    <source>
        <dbReference type="ARBA" id="ARBA00022989"/>
    </source>
</evidence>
<dbReference type="PANTHER" id="PTHR45624">
    <property type="entry name" value="MITOCHONDRIAL BASIC AMINO ACIDS TRANSPORTER-RELATED"/>
    <property type="match status" value="1"/>
</dbReference>
<evidence type="ECO:0000256" key="1">
    <source>
        <dbReference type="ARBA" id="ARBA00004370"/>
    </source>
</evidence>
<evidence type="ECO:0000256" key="4">
    <source>
        <dbReference type="ARBA" id="ARBA00022692"/>
    </source>
</evidence>
<proteinExistence type="inferred from homology"/>
<name>A0A5E4PID0_9COXI</name>
<keyword evidence="4 8" id="KW-0812">Transmembrane</keyword>
<comment type="subcellular location">
    <subcellularLocation>
        <location evidence="1">Membrane</location>
    </subcellularLocation>
</comment>
<evidence type="ECO:0008006" key="11">
    <source>
        <dbReference type="Google" id="ProtNLM"/>
    </source>
</evidence>